<name>A0A8H8RY04_9HELO</name>
<reference evidence="5 6" key="1">
    <citation type="submission" date="2018-05" db="EMBL/GenBank/DDBJ databases">
        <title>Genome sequencing and assembly of the regulated plant pathogen Lachnellula willkommii and related sister species for the development of diagnostic species identification markers.</title>
        <authorList>
            <person name="Giroux E."/>
            <person name="Bilodeau G."/>
        </authorList>
    </citation>
    <scope>NUCLEOTIDE SEQUENCE [LARGE SCALE GENOMIC DNA]</scope>
    <source>
        <strain evidence="5 6">CBS 197.66</strain>
    </source>
</reference>
<feature type="transmembrane region" description="Helical" evidence="3">
    <location>
        <begin position="314"/>
        <end position="333"/>
    </location>
</feature>
<feature type="transmembrane region" description="Helical" evidence="3">
    <location>
        <begin position="353"/>
        <end position="371"/>
    </location>
</feature>
<feature type="compositionally biased region" description="Basic and acidic residues" evidence="2">
    <location>
        <begin position="511"/>
        <end position="522"/>
    </location>
</feature>
<dbReference type="OrthoDB" id="10027823at2759"/>
<gene>
    <name evidence="5" type="primary">YJR124C_0</name>
    <name evidence="5" type="ORF">LSUB1_G003751</name>
</gene>
<dbReference type="GO" id="GO:0022857">
    <property type="term" value="F:transmembrane transporter activity"/>
    <property type="evidence" value="ECO:0007669"/>
    <property type="project" value="InterPro"/>
</dbReference>
<dbReference type="PANTHER" id="PTHR23520">
    <property type="entry name" value="TRANSPORTER, PUTATIVE (AFU_ORTHOLOGUE AFUA_3G04000)-RELATED"/>
    <property type="match status" value="1"/>
</dbReference>
<comment type="subcellular location">
    <subcellularLocation>
        <location evidence="1">Membrane</location>
        <topology evidence="1">Multi-pass membrane protein</topology>
    </subcellularLocation>
</comment>
<dbReference type="InterPro" id="IPR036259">
    <property type="entry name" value="MFS_trans_sf"/>
</dbReference>
<keyword evidence="6" id="KW-1185">Reference proteome</keyword>
<dbReference type="SUPFAM" id="SSF103473">
    <property type="entry name" value="MFS general substrate transporter"/>
    <property type="match status" value="1"/>
</dbReference>
<evidence type="ECO:0000256" key="3">
    <source>
        <dbReference type="SAM" id="Phobius"/>
    </source>
</evidence>
<dbReference type="InterPro" id="IPR020846">
    <property type="entry name" value="MFS_dom"/>
</dbReference>
<evidence type="ECO:0000313" key="5">
    <source>
        <dbReference type="EMBL" id="TVY42848.1"/>
    </source>
</evidence>
<keyword evidence="3" id="KW-0812">Transmembrane</keyword>
<evidence type="ECO:0000313" key="6">
    <source>
        <dbReference type="Proteomes" id="UP000462212"/>
    </source>
</evidence>
<dbReference type="InterPro" id="IPR011701">
    <property type="entry name" value="MFS"/>
</dbReference>
<feature type="transmembrane region" description="Helical" evidence="3">
    <location>
        <begin position="86"/>
        <end position="103"/>
    </location>
</feature>
<dbReference type="EMBL" id="QGMJ01000083">
    <property type="protein sequence ID" value="TVY42848.1"/>
    <property type="molecule type" value="Genomic_DNA"/>
</dbReference>
<evidence type="ECO:0000259" key="4">
    <source>
        <dbReference type="PROSITE" id="PS50850"/>
    </source>
</evidence>
<dbReference type="AlphaFoldDB" id="A0A8H8RY04"/>
<feature type="transmembrane region" description="Helical" evidence="3">
    <location>
        <begin position="392"/>
        <end position="413"/>
    </location>
</feature>
<feature type="transmembrane region" description="Helical" evidence="3">
    <location>
        <begin position="115"/>
        <end position="135"/>
    </location>
</feature>
<feature type="region of interest" description="Disordered" evidence="2">
    <location>
        <begin position="501"/>
        <end position="522"/>
    </location>
</feature>
<dbReference type="CDD" id="cd17325">
    <property type="entry name" value="MFS_MdtG_SLC18_like"/>
    <property type="match status" value="1"/>
</dbReference>
<accession>A0A8H8RY04</accession>
<evidence type="ECO:0000256" key="1">
    <source>
        <dbReference type="ARBA" id="ARBA00004141"/>
    </source>
</evidence>
<protein>
    <submittedName>
        <fullName evidence="5">Putative membrane protein</fullName>
    </submittedName>
</protein>
<proteinExistence type="predicted"/>
<feature type="domain" description="Major facilitator superfamily (MFS) profile" evidence="4">
    <location>
        <begin position="63"/>
        <end position="495"/>
    </location>
</feature>
<dbReference type="Pfam" id="PF07690">
    <property type="entry name" value="MFS_1"/>
    <property type="match status" value="1"/>
</dbReference>
<keyword evidence="3" id="KW-0472">Membrane</keyword>
<dbReference type="PROSITE" id="PS50850">
    <property type="entry name" value="MFS"/>
    <property type="match status" value="1"/>
</dbReference>
<feature type="transmembrane region" description="Helical" evidence="3">
    <location>
        <begin position="166"/>
        <end position="186"/>
    </location>
</feature>
<sequence length="522" mass="57156">MERIQDVELLGWDDIKVSLKLQPAHPEYEILKAADLYIYRNILHLPPPHDNPQWLRIFLVKALEELGLVSLWSSTLDVKLLCTQRFVRLFAYGGSTLILVAYLSELGVSKEKIGLFMTLTLIGDTVISLVLTLFADGLGRKAILALGAALMAMSGVVFALSGDYWVLLVAAIVGVISPSGNEIGPFRAIEESTLAHLTPTANRGDIYAWYSLIGTAGTAVGMVTSGWAIQYMRSNLKWDVLRTYRTVFWGYAIFGIIKFILSITLSKNIEAEKKSAATEDTETAPLLGDGAEEAETKKSYFRSLIPDISAESRIIVANLCILFMLDAFASGLAPLSWVTYFFHDKFGLGEGKLGSLFFATSIISAISMLLASSIAKRFGNVQTMVFTHLPSAIFLALIPVPSSLPFAMLFLILRSCTQSMDVAPRSAFLAAVVLPNERTAVMGVINVAKTSAQSLGPLITGVLAQHGLFWVAFLTAGTLKATYDMGMLAIFVGHKTYDDRAEEERLAEEEQSLRESEDPNER</sequence>
<feature type="transmembrane region" description="Helical" evidence="3">
    <location>
        <begin position="207"/>
        <end position="228"/>
    </location>
</feature>
<dbReference type="GO" id="GO:0000329">
    <property type="term" value="C:fungal-type vacuole membrane"/>
    <property type="evidence" value="ECO:0007669"/>
    <property type="project" value="TreeGrafter"/>
</dbReference>
<feature type="transmembrane region" description="Helical" evidence="3">
    <location>
        <begin position="248"/>
        <end position="265"/>
    </location>
</feature>
<feature type="transmembrane region" description="Helical" evidence="3">
    <location>
        <begin position="142"/>
        <end position="160"/>
    </location>
</feature>
<comment type="caution">
    <text evidence="5">The sequence shown here is derived from an EMBL/GenBank/DDBJ whole genome shotgun (WGS) entry which is preliminary data.</text>
</comment>
<dbReference type="PANTHER" id="PTHR23520:SF5">
    <property type="entry name" value="TRANSPORTER, PUTATIVE (AFU_ORTHOLOGUE AFUA_3G04000)-RELATED"/>
    <property type="match status" value="1"/>
</dbReference>
<dbReference type="Gene3D" id="1.20.1250.20">
    <property type="entry name" value="MFS general substrate transporter like domains"/>
    <property type="match status" value="1"/>
</dbReference>
<organism evidence="5 6">
    <name type="scientific">Lachnellula subtilissima</name>
    <dbReference type="NCBI Taxonomy" id="602034"/>
    <lineage>
        <taxon>Eukaryota</taxon>
        <taxon>Fungi</taxon>
        <taxon>Dikarya</taxon>
        <taxon>Ascomycota</taxon>
        <taxon>Pezizomycotina</taxon>
        <taxon>Leotiomycetes</taxon>
        <taxon>Helotiales</taxon>
        <taxon>Lachnaceae</taxon>
        <taxon>Lachnellula</taxon>
    </lineage>
</organism>
<dbReference type="Proteomes" id="UP000462212">
    <property type="component" value="Unassembled WGS sequence"/>
</dbReference>
<keyword evidence="3" id="KW-1133">Transmembrane helix</keyword>
<evidence type="ECO:0000256" key="2">
    <source>
        <dbReference type="SAM" id="MobiDB-lite"/>
    </source>
</evidence>